<dbReference type="AlphaFoldDB" id="A0A8J3GDK7"/>
<gene>
    <name evidence="3" type="ORF">GCM10007047_18530</name>
</gene>
<dbReference type="EMBL" id="BMXG01000010">
    <property type="protein sequence ID" value="GHC02282.1"/>
    <property type="molecule type" value="Genomic_DNA"/>
</dbReference>
<evidence type="ECO:0000313" key="3">
    <source>
        <dbReference type="EMBL" id="GHC02282.1"/>
    </source>
</evidence>
<organism evidence="3 4">
    <name type="scientific">Cerasicoccus arenae</name>
    <dbReference type="NCBI Taxonomy" id="424488"/>
    <lineage>
        <taxon>Bacteria</taxon>
        <taxon>Pseudomonadati</taxon>
        <taxon>Verrucomicrobiota</taxon>
        <taxon>Opitutia</taxon>
        <taxon>Puniceicoccales</taxon>
        <taxon>Cerasicoccaceae</taxon>
        <taxon>Cerasicoccus</taxon>
    </lineage>
</organism>
<sequence>MKYVALFAICIVLFSVSNYAQSIVNESNQVYFDMDATKEGLDYLNYSDDNLRSSKTTSAGEIAGVGSFKAVEVEDRAAEIPLLLRPLFVPVFLLRDLARPAFSTVALPISVITSSTDPAHHNEKFITNHPIGRPGDASEGNNREYLRRTVEKFDKSEQKTLAEMFKSNDSLTASVFKKPEYVAYETNFSDKQNANRPIGRTGRGRGNSRQLYPAHPDSP</sequence>
<reference evidence="3" key="1">
    <citation type="journal article" date="2014" name="Int. J. Syst. Evol. Microbiol.">
        <title>Complete genome sequence of Corynebacterium casei LMG S-19264T (=DSM 44701T), isolated from a smear-ripened cheese.</title>
        <authorList>
            <consortium name="US DOE Joint Genome Institute (JGI-PGF)"/>
            <person name="Walter F."/>
            <person name="Albersmeier A."/>
            <person name="Kalinowski J."/>
            <person name="Ruckert C."/>
        </authorList>
    </citation>
    <scope>NUCLEOTIDE SEQUENCE</scope>
    <source>
        <strain evidence="3">KCTC 12870</strain>
    </source>
</reference>
<feature type="signal peptide" evidence="2">
    <location>
        <begin position="1"/>
        <end position="20"/>
    </location>
</feature>
<feature type="region of interest" description="Disordered" evidence="1">
    <location>
        <begin position="121"/>
        <end position="141"/>
    </location>
</feature>
<comment type="caution">
    <text evidence="3">The sequence shown here is derived from an EMBL/GenBank/DDBJ whole genome shotgun (WGS) entry which is preliminary data.</text>
</comment>
<feature type="region of interest" description="Disordered" evidence="1">
    <location>
        <begin position="186"/>
        <end position="219"/>
    </location>
</feature>
<feature type="compositionally biased region" description="Polar residues" evidence="1">
    <location>
        <begin position="186"/>
        <end position="195"/>
    </location>
</feature>
<keyword evidence="4" id="KW-1185">Reference proteome</keyword>
<accession>A0A8J3GDK7</accession>
<name>A0A8J3GDK7_9BACT</name>
<reference evidence="3" key="2">
    <citation type="submission" date="2020-09" db="EMBL/GenBank/DDBJ databases">
        <authorList>
            <person name="Sun Q."/>
            <person name="Kim S."/>
        </authorList>
    </citation>
    <scope>NUCLEOTIDE SEQUENCE</scope>
    <source>
        <strain evidence="3">KCTC 12870</strain>
    </source>
</reference>
<evidence type="ECO:0000313" key="4">
    <source>
        <dbReference type="Proteomes" id="UP000642829"/>
    </source>
</evidence>
<keyword evidence="2" id="KW-0732">Signal</keyword>
<evidence type="ECO:0000256" key="1">
    <source>
        <dbReference type="SAM" id="MobiDB-lite"/>
    </source>
</evidence>
<feature type="chain" id="PRO_5035249132" evidence="2">
    <location>
        <begin position="21"/>
        <end position="219"/>
    </location>
</feature>
<proteinExistence type="predicted"/>
<dbReference type="RefSeq" id="WP_189514379.1">
    <property type="nucleotide sequence ID" value="NZ_BMXG01000010.1"/>
</dbReference>
<dbReference type="Proteomes" id="UP000642829">
    <property type="component" value="Unassembled WGS sequence"/>
</dbReference>
<protein>
    <submittedName>
        <fullName evidence="3">Uncharacterized protein</fullName>
    </submittedName>
</protein>
<evidence type="ECO:0000256" key="2">
    <source>
        <dbReference type="SAM" id="SignalP"/>
    </source>
</evidence>